<name>A0A9P8TL53_WICPI</name>
<comment type="caution">
    <text evidence="1">The sequence shown here is derived from an EMBL/GenBank/DDBJ whole genome shotgun (WGS) entry which is preliminary data.</text>
</comment>
<dbReference type="EMBL" id="JAEUBG010003778">
    <property type="protein sequence ID" value="KAH3682326.1"/>
    <property type="molecule type" value="Genomic_DNA"/>
</dbReference>
<evidence type="ECO:0000313" key="2">
    <source>
        <dbReference type="Proteomes" id="UP000774326"/>
    </source>
</evidence>
<gene>
    <name evidence="1" type="ORF">WICPIJ_006698</name>
</gene>
<sequence length="223" mass="24848">MLCHGVGICNKSSHSGSSEEPKALMILQLSDLINLMPNLGPKLLWAWMENLKWNGKINSTKLEDEANTFLVLELRTSNDLLVKTLQSLSVVINNVIVNTDTIRENVTIRDDPDLETRGVDSFHFFSEGDQSSKTQLFTLIWVMSSFNEVFTTVDFPFVILNVVFQVFVEVIGNPGGNGHVLIVIGWHEGQVSLCVSDDQLGEPFVEVIVLWLGVDPSECVNQD</sequence>
<keyword evidence="2" id="KW-1185">Reference proteome</keyword>
<organism evidence="1 2">
    <name type="scientific">Wickerhamomyces pijperi</name>
    <name type="common">Yeast</name>
    <name type="synonym">Pichia pijperi</name>
    <dbReference type="NCBI Taxonomy" id="599730"/>
    <lineage>
        <taxon>Eukaryota</taxon>
        <taxon>Fungi</taxon>
        <taxon>Dikarya</taxon>
        <taxon>Ascomycota</taxon>
        <taxon>Saccharomycotina</taxon>
        <taxon>Saccharomycetes</taxon>
        <taxon>Phaffomycetales</taxon>
        <taxon>Wickerhamomycetaceae</taxon>
        <taxon>Wickerhamomyces</taxon>
    </lineage>
</organism>
<reference evidence="1" key="2">
    <citation type="submission" date="2021-01" db="EMBL/GenBank/DDBJ databases">
        <authorList>
            <person name="Schikora-Tamarit M.A."/>
        </authorList>
    </citation>
    <scope>NUCLEOTIDE SEQUENCE</scope>
    <source>
        <strain evidence="1">CBS2887</strain>
    </source>
</reference>
<evidence type="ECO:0000313" key="1">
    <source>
        <dbReference type="EMBL" id="KAH3682326.1"/>
    </source>
</evidence>
<dbReference type="AlphaFoldDB" id="A0A9P8TL53"/>
<protein>
    <submittedName>
        <fullName evidence="1">Uncharacterized protein</fullName>
    </submittedName>
</protein>
<accession>A0A9P8TL53</accession>
<reference evidence="1" key="1">
    <citation type="journal article" date="2021" name="Open Biol.">
        <title>Shared evolutionary footprints suggest mitochondrial oxidative damage underlies multiple complex I losses in fungi.</title>
        <authorList>
            <person name="Schikora-Tamarit M.A."/>
            <person name="Marcet-Houben M."/>
            <person name="Nosek J."/>
            <person name="Gabaldon T."/>
        </authorList>
    </citation>
    <scope>NUCLEOTIDE SEQUENCE</scope>
    <source>
        <strain evidence="1">CBS2887</strain>
    </source>
</reference>
<dbReference type="Proteomes" id="UP000774326">
    <property type="component" value="Unassembled WGS sequence"/>
</dbReference>
<proteinExistence type="predicted"/>